<dbReference type="Proteomes" id="UP000007798">
    <property type="component" value="Unassembled WGS sequence"/>
</dbReference>
<evidence type="ECO:0000256" key="2">
    <source>
        <dbReference type="ARBA" id="ARBA00008098"/>
    </source>
</evidence>
<comment type="subcellular location">
    <subcellularLocation>
        <location evidence="1">Secreted</location>
    </subcellularLocation>
</comment>
<evidence type="ECO:0000313" key="8">
    <source>
        <dbReference type="Proteomes" id="UP000007798"/>
    </source>
</evidence>
<dbReference type="SMART" id="SM00708">
    <property type="entry name" value="PhBP"/>
    <property type="match status" value="1"/>
</dbReference>
<evidence type="ECO:0000256" key="6">
    <source>
        <dbReference type="SAM" id="SignalP"/>
    </source>
</evidence>
<dbReference type="FunCoup" id="B4MXM3">
    <property type="interactions" value="3"/>
</dbReference>
<dbReference type="InParanoid" id="B4MXM3"/>
<organism evidence="7 8">
    <name type="scientific">Drosophila willistoni</name>
    <name type="common">Fruit fly</name>
    <dbReference type="NCBI Taxonomy" id="7260"/>
    <lineage>
        <taxon>Eukaryota</taxon>
        <taxon>Metazoa</taxon>
        <taxon>Ecdysozoa</taxon>
        <taxon>Arthropoda</taxon>
        <taxon>Hexapoda</taxon>
        <taxon>Insecta</taxon>
        <taxon>Pterygota</taxon>
        <taxon>Neoptera</taxon>
        <taxon>Endopterygota</taxon>
        <taxon>Diptera</taxon>
        <taxon>Brachycera</taxon>
        <taxon>Muscomorpha</taxon>
        <taxon>Ephydroidea</taxon>
        <taxon>Drosophilidae</taxon>
        <taxon>Drosophila</taxon>
        <taxon>Sophophora</taxon>
    </lineage>
</organism>
<dbReference type="GO" id="GO:0007619">
    <property type="term" value="P:courtship behavior"/>
    <property type="evidence" value="ECO:0007669"/>
    <property type="project" value="EnsemblMetazoa"/>
</dbReference>
<feature type="signal peptide" evidence="6">
    <location>
        <begin position="1"/>
        <end position="27"/>
    </location>
</feature>
<keyword evidence="8" id="KW-1185">Reference proteome</keyword>
<dbReference type="SMR" id="B4MXM3"/>
<dbReference type="Gene3D" id="1.10.238.20">
    <property type="entry name" value="Pheromone/general odorant binding protein domain"/>
    <property type="match status" value="1"/>
</dbReference>
<dbReference type="InterPro" id="IPR006170">
    <property type="entry name" value="PBP/GOBP"/>
</dbReference>
<dbReference type="InterPro" id="IPR036728">
    <property type="entry name" value="PBP_GOBP_sf"/>
</dbReference>
<dbReference type="EMBL" id="CH963876">
    <property type="protein sequence ID" value="EDW76792.1"/>
    <property type="molecule type" value="Genomic_DNA"/>
</dbReference>
<protein>
    <submittedName>
        <fullName evidence="7">Odorant-binding protein 76a</fullName>
    </submittedName>
</protein>
<evidence type="ECO:0000256" key="1">
    <source>
        <dbReference type="ARBA" id="ARBA00004613"/>
    </source>
</evidence>
<dbReference type="PANTHER" id="PTHR21364">
    <property type="entry name" value="GENERAL ODORANT-BINDING PROTEIN 19A"/>
    <property type="match status" value="1"/>
</dbReference>
<dbReference type="PhylomeDB" id="B4MXM3"/>
<dbReference type="GO" id="GO:0007608">
    <property type="term" value="P:sensory perception of smell"/>
    <property type="evidence" value="ECO:0007669"/>
    <property type="project" value="EnsemblMetazoa"/>
</dbReference>
<dbReference type="GO" id="GO:0042048">
    <property type="term" value="P:olfactory behavior"/>
    <property type="evidence" value="ECO:0007669"/>
    <property type="project" value="EnsemblMetazoa"/>
</dbReference>
<dbReference type="OrthoDB" id="6610259at2759"/>
<dbReference type="AlphaFoldDB" id="B4MXM3"/>
<dbReference type="HOGENOM" id="CLU_107288_0_0_1"/>
<dbReference type="GO" id="GO:0019236">
    <property type="term" value="P:response to pheromone"/>
    <property type="evidence" value="ECO:0007669"/>
    <property type="project" value="EnsemblMetazoa"/>
</dbReference>
<keyword evidence="3" id="KW-0964">Secreted</keyword>
<dbReference type="STRING" id="7260.B4MXM3"/>
<dbReference type="eggNOG" id="ENOG502SA47">
    <property type="taxonomic scope" value="Eukaryota"/>
</dbReference>
<evidence type="ECO:0000256" key="4">
    <source>
        <dbReference type="ARBA" id="ARBA00022729"/>
    </source>
</evidence>
<keyword evidence="4 6" id="KW-0732">Signal</keyword>
<comment type="similarity">
    <text evidence="2">Belongs to the PBP/GOBP family.</text>
</comment>
<accession>B4MXM3</accession>
<dbReference type="KEGG" id="dwi:6643056"/>
<sequence>MKQPNTVQSLIIFMLMVLMLLSKPTISVNMQQFLQSLDMMRNGCAPKFKVPLDILDRIREGDFDLEPTQDLLCYTKCIAQLAGTVTKKGEFSVPKAFAQMPIILPPELQEPAKTALNHCKDAQKAYKDSCEKVYYTSKCIADFDRANFKFP</sequence>
<dbReference type="CDD" id="cd23992">
    <property type="entry name" value="PBP_GOBP"/>
    <property type="match status" value="1"/>
</dbReference>
<proteinExistence type="inferred from homology"/>
<reference evidence="7 8" key="1">
    <citation type="journal article" date="2007" name="Nature">
        <title>Evolution of genes and genomes on the Drosophila phylogeny.</title>
        <authorList>
            <consortium name="Drosophila 12 Genomes Consortium"/>
            <person name="Clark A.G."/>
            <person name="Eisen M.B."/>
            <person name="Smith D.R."/>
            <person name="Bergman C.M."/>
            <person name="Oliver B."/>
            <person name="Markow T.A."/>
            <person name="Kaufman T.C."/>
            <person name="Kellis M."/>
            <person name="Gelbart W."/>
            <person name="Iyer V.N."/>
            <person name="Pollard D.A."/>
            <person name="Sackton T.B."/>
            <person name="Larracuente A.M."/>
            <person name="Singh N.D."/>
            <person name="Abad J.P."/>
            <person name="Abt D.N."/>
            <person name="Adryan B."/>
            <person name="Aguade M."/>
            <person name="Akashi H."/>
            <person name="Anderson W.W."/>
            <person name="Aquadro C.F."/>
            <person name="Ardell D.H."/>
            <person name="Arguello R."/>
            <person name="Artieri C.G."/>
            <person name="Barbash D.A."/>
            <person name="Barker D."/>
            <person name="Barsanti P."/>
            <person name="Batterham P."/>
            <person name="Batzoglou S."/>
            <person name="Begun D."/>
            <person name="Bhutkar A."/>
            <person name="Blanco E."/>
            <person name="Bosak S.A."/>
            <person name="Bradley R.K."/>
            <person name="Brand A.D."/>
            <person name="Brent M.R."/>
            <person name="Brooks A.N."/>
            <person name="Brown R.H."/>
            <person name="Butlin R.K."/>
            <person name="Caggese C."/>
            <person name="Calvi B.R."/>
            <person name="Bernardo de Carvalho A."/>
            <person name="Caspi A."/>
            <person name="Castrezana S."/>
            <person name="Celniker S.E."/>
            <person name="Chang J.L."/>
            <person name="Chapple C."/>
            <person name="Chatterji S."/>
            <person name="Chinwalla A."/>
            <person name="Civetta A."/>
            <person name="Clifton S.W."/>
            <person name="Comeron J.M."/>
            <person name="Costello J.C."/>
            <person name="Coyne J.A."/>
            <person name="Daub J."/>
            <person name="David R.G."/>
            <person name="Delcher A.L."/>
            <person name="Delehaunty K."/>
            <person name="Do C.B."/>
            <person name="Ebling H."/>
            <person name="Edwards K."/>
            <person name="Eickbush T."/>
            <person name="Evans J.D."/>
            <person name="Filipski A."/>
            <person name="Findeiss S."/>
            <person name="Freyhult E."/>
            <person name="Fulton L."/>
            <person name="Fulton R."/>
            <person name="Garcia A.C."/>
            <person name="Gardiner A."/>
            <person name="Garfield D.A."/>
            <person name="Garvin B.E."/>
            <person name="Gibson G."/>
            <person name="Gilbert D."/>
            <person name="Gnerre S."/>
            <person name="Godfrey J."/>
            <person name="Good R."/>
            <person name="Gotea V."/>
            <person name="Gravely B."/>
            <person name="Greenberg A.J."/>
            <person name="Griffiths-Jones S."/>
            <person name="Gross S."/>
            <person name="Guigo R."/>
            <person name="Gustafson E.A."/>
            <person name="Haerty W."/>
            <person name="Hahn M.W."/>
            <person name="Halligan D.L."/>
            <person name="Halpern A.L."/>
            <person name="Halter G.M."/>
            <person name="Han M.V."/>
            <person name="Heger A."/>
            <person name="Hillier L."/>
            <person name="Hinrichs A.S."/>
            <person name="Holmes I."/>
            <person name="Hoskins R.A."/>
            <person name="Hubisz M.J."/>
            <person name="Hultmark D."/>
            <person name="Huntley M.A."/>
            <person name="Jaffe D.B."/>
            <person name="Jagadeeshan S."/>
            <person name="Jeck W.R."/>
            <person name="Johnson J."/>
            <person name="Jones C.D."/>
            <person name="Jordan W.C."/>
            <person name="Karpen G.H."/>
            <person name="Kataoka E."/>
            <person name="Keightley P.D."/>
            <person name="Kheradpour P."/>
            <person name="Kirkness E.F."/>
            <person name="Koerich L.B."/>
            <person name="Kristiansen K."/>
            <person name="Kudrna D."/>
            <person name="Kulathinal R.J."/>
            <person name="Kumar S."/>
            <person name="Kwok R."/>
            <person name="Lander E."/>
            <person name="Langley C.H."/>
            <person name="Lapoint R."/>
            <person name="Lazzaro B.P."/>
            <person name="Lee S.J."/>
            <person name="Levesque L."/>
            <person name="Li R."/>
            <person name="Lin C.F."/>
            <person name="Lin M.F."/>
            <person name="Lindblad-Toh K."/>
            <person name="Llopart A."/>
            <person name="Long M."/>
            <person name="Low L."/>
            <person name="Lozovsky E."/>
            <person name="Lu J."/>
            <person name="Luo M."/>
            <person name="Machado C.A."/>
            <person name="Makalowski W."/>
            <person name="Marzo M."/>
            <person name="Matsuda M."/>
            <person name="Matzkin L."/>
            <person name="McAllister B."/>
            <person name="McBride C.S."/>
            <person name="McKernan B."/>
            <person name="McKernan K."/>
            <person name="Mendez-Lago M."/>
            <person name="Minx P."/>
            <person name="Mollenhauer M.U."/>
            <person name="Montooth K."/>
            <person name="Mount S.M."/>
            <person name="Mu X."/>
            <person name="Myers E."/>
            <person name="Negre B."/>
            <person name="Newfeld S."/>
            <person name="Nielsen R."/>
            <person name="Noor M.A."/>
            <person name="O'Grady P."/>
            <person name="Pachter L."/>
            <person name="Papaceit M."/>
            <person name="Parisi M.J."/>
            <person name="Parisi M."/>
            <person name="Parts L."/>
            <person name="Pedersen J.S."/>
            <person name="Pesole G."/>
            <person name="Phillippy A.M."/>
            <person name="Ponting C.P."/>
            <person name="Pop M."/>
            <person name="Porcelli D."/>
            <person name="Powell J.R."/>
            <person name="Prohaska S."/>
            <person name="Pruitt K."/>
            <person name="Puig M."/>
            <person name="Quesneville H."/>
            <person name="Ram K.R."/>
            <person name="Rand D."/>
            <person name="Rasmussen M.D."/>
            <person name="Reed L.K."/>
            <person name="Reenan R."/>
            <person name="Reily A."/>
            <person name="Remington K.A."/>
            <person name="Rieger T.T."/>
            <person name="Ritchie M.G."/>
            <person name="Robin C."/>
            <person name="Rogers Y.H."/>
            <person name="Rohde C."/>
            <person name="Rozas J."/>
            <person name="Rubenfield M.J."/>
            <person name="Ruiz A."/>
            <person name="Russo S."/>
            <person name="Salzberg S.L."/>
            <person name="Sanchez-Gracia A."/>
            <person name="Saranga D.J."/>
            <person name="Sato H."/>
            <person name="Schaeffer S.W."/>
            <person name="Schatz M.C."/>
            <person name="Schlenke T."/>
            <person name="Schwartz R."/>
            <person name="Segarra C."/>
            <person name="Singh R.S."/>
            <person name="Sirot L."/>
            <person name="Sirota M."/>
            <person name="Sisneros N.B."/>
            <person name="Smith C.D."/>
            <person name="Smith T.F."/>
            <person name="Spieth J."/>
            <person name="Stage D.E."/>
            <person name="Stark A."/>
            <person name="Stephan W."/>
            <person name="Strausberg R.L."/>
            <person name="Strempel S."/>
            <person name="Sturgill D."/>
            <person name="Sutton G."/>
            <person name="Sutton G.G."/>
            <person name="Tao W."/>
            <person name="Teichmann S."/>
            <person name="Tobari Y.N."/>
            <person name="Tomimura Y."/>
            <person name="Tsolas J.M."/>
            <person name="Valente V.L."/>
            <person name="Venter E."/>
            <person name="Venter J.C."/>
            <person name="Vicario S."/>
            <person name="Vieira F.G."/>
            <person name="Vilella A.J."/>
            <person name="Villasante A."/>
            <person name="Walenz B."/>
            <person name="Wang J."/>
            <person name="Wasserman M."/>
            <person name="Watts T."/>
            <person name="Wilson D."/>
            <person name="Wilson R.K."/>
            <person name="Wing R.A."/>
            <person name="Wolfner M.F."/>
            <person name="Wong A."/>
            <person name="Wong G.K."/>
            <person name="Wu C.I."/>
            <person name="Wu G."/>
            <person name="Yamamoto D."/>
            <person name="Yang H.P."/>
            <person name="Yang S.P."/>
            <person name="Yorke J.A."/>
            <person name="Yoshida K."/>
            <person name="Zdobnov E."/>
            <person name="Zhang P."/>
            <person name="Zhang Y."/>
            <person name="Zimin A.V."/>
            <person name="Baldwin J."/>
            <person name="Abdouelleil A."/>
            <person name="Abdulkadir J."/>
            <person name="Abebe A."/>
            <person name="Abera B."/>
            <person name="Abreu J."/>
            <person name="Acer S.C."/>
            <person name="Aftuck L."/>
            <person name="Alexander A."/>
            <person name="An P."/>
            <person name="Anderson E."/>
            <person name="Anderson S."/>
            <person name="Arachi H."/>
            <person name="Azer M."/>
            <person name="Bachantsang P."/>
            <person name="Barry A."/>
            <person name="Bayul T."/>
            <person name="Berlin A."/>
            <person name="Bessette D."/>
            <person name="Bloom T."/>
            <person name="Blye J."/>
            <person name="Boguslavskiy L."/>
            <person name="Bonnet C."/>
            <person name="Boukhgalter B."/>
            <person name="Bourzgui I."/>
            <person name="Brown A."/>
            <person name="Cahill P."/>
            <person name="Channer S."/>
            <person name="Cheshatsang Y."/>
            <person name="Chuda L."/>
            <person name="Citroen M."/>
            <person name="Collymore A."/>
            <person name="Cooke P."/>
            <person name="Costello M."/>
            <person name="D'Aco K."/>
            <person name="Daza R."/>
            <person name="De Haan G."/>
            <person name="DeGray S."/>
            <person name="DeMaso C."/>
            <person name="Dhargay N."/>
            <person name="Dooley K."/>
            <person name="Dooley E."/>
            <person name="Doricent M."/>
            <person name="Dorje P."/>
            <person name="Dorjee K."/>
            <person name="Dupes A."/>
            <person name="Elong R."/>
            <person name="Falk J."/>
            <person name="Farina A."/>
            <person name="Faro S."/>
            <person name="Ferguson D."/>
            <person name="Fisher S."/>
            <person name="Foley C.D."/>
            <person name="Franke A."/>
            <person name="Friedrich D."/>
            <person name="Gadbois L."/>
            <person name="Gearin G."/>
            <person name="Gearin C.R."/>
            <person name="Giannoukos G."/>
            <person name="Goode T."/>
            <person name="Graham J."/>
            <person name="Grandbois E."/>
            <person name="Grewal S."/>
            <person name="Gyaltsen K."/>
            <person name="Hafez N."/>
            <person name="Hagos B."/>
            <person name="Hall J."/>
            <person name="Henson C."/>
            <person name="Hollinger A."/>
            <person name="Honan T."/>
            <person name="Huard M.D."/>
            <person name="Hughes L."/>
            <person name="Hurhula B."/>
            <person name="Husby M.E."/>
            <person name="Kamat A."/>
            <person name="Kanga B."/>
            <person name="Kashin S."/>
            <person name="Khazanovich D."/>
            <person name="Kisner P."/>
            <person name="Lance K."/>
            <person name="Lara M."/>
            <person name="Lee W."/>
            <person name="Lennon N."/>
            <person name="Letendre F."/>
            <person name="LeVine R."/>
            <person name="Lipovsky A."/>
            <person name="Liu X."/>
            <person name="Liu J."/>
            <person name="Liu S."/>
            <person name="Lokyitsang T."/>
            <person name="Lokyitsang Y."/>
            <person name="Lubonja R."/>
            <person name="Lui A."/>
            <person name="MacDonald P."/>
            <person name="Magnisalis V."/>
            <person name="Maru K."/>
            <person name="Matthews C."/>
            <person name="McCusker W."/>
            <person name="McDonough S."/>
            <person name="Mehta T."/>
            <person name="Meldrim J."/>
            <person name="Meneus L."/>
            <person name="Mihai O."/>
            <person name="Mihalev A."/>
            <person name="Mihova T."/>
            <person name="Mittelman R."/>
            <person name="Mlenga V."/>
            <person name="Montmayeur A."/>
            <person name="Mulrain L."/>
            <person name="Navidi A."/>
            <person name="Naylor J."/>
            <person name="Negash T."/>
            <person name="Nguyen T."/>
            <person name="Nguyen N."/>
            <person name="Nicol R."/>
            <person name="Norbu C."/>
            <person name="Norbu N."/>
            <person name="Novod N."/>
            <person name="O'Neill B."/>
            <person name="Osman S."/>
            <person name="Markiewicz E."/>
            <person name="Oyono O.L."/>
            <person name="Patti C."/>
            <person name="Phunkhang P."/>
            <person name="Pierre F."/>
            <person name="Priest M."/>
            <person name="Raghuraman S."/>
            <person name="Rege F."/>
            <person name="Reyes R."/>
            <person name="Rise C."/>
            <person name="Rogov P."/>
            <person name="Ross K."/>
            <person name="Ryan E."/>
            <person name="Settipalli S."/>
            <person name="Shea T."/>
            <person name="Sherpa N."/>
            <person name="Shi L."/>
            <person name="Shih D."/>
            <person name="Sparrow T."/>
            <person name="Spaulding J."/>
            <person name="Stalker J."/>
            <person name="Stange-Thomann N."/>
            <person name="Stavropoulos S."/>
            <person name="Stone C."/>
            <person name="Strader C."/>
            <person name="Tesfaye S."/>
            <person name="Thomson T."/>
            <person name="Thoulutsang Y."/>
            <person name="Thoulutsang D."/>
            <person name="Topham K."/>
            <person name="Topping I."/>
            <person name="Tsamla T."/>
            <person name="Vassiliev H."/>
            <person name="Vo A."/>
            <person name="Wangchuk T."/>
            <person name="Wangdi T."/>
            <person name="Weiand M."/>
            <person name="Wilkinson J."/>
            <person name="Wilson A."/>
            <person name="Yadav S."/>
            <person name="Young G."/>
            <person name="Yu Q."/>
            <person name="Zembek L."/>
            <person name="Zhong D."/>
            <person name="Zimmer A."/>
            <person name="Zwirko Z."/>
            <person name="Jaffe D.B."/>
            <person name="Alvarez P."/>
            <person name="Brockman W."/>
            <person name="Butler J."/>
            <person name="Chin C."/>
            <person name="Gnerre S."/>
            <person name="Grabherr M."/>
            <person name="Kleber M."/>
            <person name="Mauceli E."/>
            <person name="MacCallum I."/>
        </authorList>
    </citation>
    <scope>NUCLEOTIDE SEQUENCE [LARGE SCALE GENOMIC DNA]</scope>
    <source>
        <strain evidence="8">Tucson 14030-0811.24</strain>
    </source>
</reference>
<dbReference type="Pfam" id="PF01395">
    <property type="entry name" value="PBP_GOBP"/>
    <property type="match status" value="1"/>
</dbReference>
<keyword evidence="5" id="KW-1015">Disulfide bond</keyword>
<evidence type="ECO:0000256" key="3">
    <source>
        <dbReference type="ARBA" id="ARBA00022525"/>
    </source>
</evidence>
<dbReference type="FunFam" id="1.10.238.20:FF:000001">
    <property type="entry name" value="General odorant-binding protein lush"/>
    <property type="match status" value="1"/>
</dbReference>
<dbReference type="GO" id="GO:0005550">
    <property type="term" value="F:pheromone binding"/>
    <property type="evidence" value="ECO:0007669"/>
    <property type="project" value="EnsemblMetazoa"/>
</dbReference>
<dbReference type="GO" id="GO:0035275">
    <property type="term" value="F:dibutyl phthalate binding"/>
    <property type="evidence" value="ECO:0007669"/>
    <property type="project" value="EnsemblMetazoa"/>
</dbReference>
<dbReference type="PANTHER" id="PTHR21364:SF1">
    <property type="entry name" value="GENERAL ODORANT-BINDING PROTEIN LUSH"/>
    <property type="match status" value="1"/>
</dbReference>
<dbReference type="GO" id="GO:0035274">
    <property type="term" value="F:diphenyl phthalate binding"/>
    <property type="evidence" value="ECO:0007669"/>
    <property type="project" value="EnsemblMetazoa"/>
</dbReference>
<dbReference type="GO" id="GO:0005576">
    <property type="term" value="C:extracellular region"/>
    <property type="evidence" value="ECO:0007669"/>
    <property type="project" value="UniProtKB-SubCell"/>
</dbReference>
<evidence type="ECO:0000313" key="7">
    <source>
        <dbReference type="EMBL" id="EDW76792.1"/>
    </source>
</evidence>
<evidence type="ECO:0000256" key="5">
    <source>
        <dbReference type="ARBA" id="ARBA00023157"/>
    </source>
</evidence>
<dbReference type="OMA" id="CYTRCIA"/>
<dbReference type="SUPFAM" id="SSF47565">
    <property type="entry name" value="Insect pheromone/odorant-binding proteins"/>
    <property type="match status" value="1"/>
</dbReference>
<feature type="chain" id="PRO_5002818960" evidence="6">
    <location>
        <begin position="28"/>
        <end position="151"/>
    </location>
</feature>
<name>B4MXM3_DROWI</name>
<gene>
    <name evidence="7" type="primary">Dwil\Obp76a</name>
    <name evidence="7" type="ORF">Dwil_GK20246</name>
</gene>